<evidence type="ECO:0000313" key="2">
    <source>
        <dbReference type="EMBL" id="SMO60682.1"/>
    </source>
</evidence>
<dbReference type="Proteomes" id="UP000316916">
    <property type="component" value="Unassembled WGS sequence"/>
</dbReference>
<dbReference type="Pfam" id="PF02342">
    <property type="entry name" value="TerD"/>
    <property type="match status" value="1"/>
</dbReference>
<accession>A0A521CML4</accession>
<dbReference type="EMBL" id="FXTC01000003">
    <property type="protein sequence ID" value="SMO60682.1"/>
    <property type="molecule type" value="Genomic_DNA"/>
</dbReference>
<proteinExistence type="predicted"/>
<reference evidence="2 3" key="1">
    <citation type="submission" date="2017-05" db="EMBL/GenBank/DDBJ databases">
        <authorList>
            <person name="Varghese N."/>
            <person name="Submissions S."/>
        </authorList>
    </citation>
    <scope>NUCLEOTIDE SEQUENCE [LARGE SCALE GENOMIC DNA]</scope>
    <source>
        <strain evidence="2 3">DSM 29371</strain>
    </source>
</reference>
<gene>
    <name evidence="2" type="ORF">SAMN06265171_103188</name>
</gene>
<evidence type="ECO:0000259" key="1">
    <source>
        <dbReference type="Pfam" id="PF02342"/>
    </source>
</evidence>
<keyword evidence="3" id="KW-1185">Reference proteome</keyword>
<evidence type="ECO:0000313" key="3">
    <source>
        <dbReference type="Proteomes" id="UP000316916"/>
    </source>
</evidence>
<dbReference type="AlphaFoldDB" id="A0A521CML4"/>
<feature type="domain" description="TerD" evidence="1">
    <location>
        <begin position="1"/>
        <end position="39"/>
    </location>
</feature>
<dbReference type="RefSeq" id="WP_228451513.1">
    <property type="nucleotide sequence ID" value="NZ_FXTC01000003.1"/>
</dbReference>
<dbReference type="InterPro" id="IPR003325">
    <property type="entry name" value="TerD"/>
</dbReference>
<protein>
    <submittedName>
        <fullName evidence="2">TerD domain-containing protein</fullName>
    </submittedName>
</protein>
<name>A0A521CML4_9FLAO</name>
<sequence>MAINLQKGQTIDLKKNDRGESVYDLSKVTIGLGWDIRTGYNPELSRREPV</sequence>
<organism evidence="2 3">
    <name type="scientific">Chryseobacterium rhizoplanae</name>
    <dbReference type="NCBI Taxonomy" id="1609531"/>
    <lineage>
        <taxon>Bacteria</taxon>
        <taxon>Pseudomonadati</taxon>
        <taxon>Bacteroidota</taxon>
        <taxon>Flavobacteriia</taxon>
        <taxon>Flavobacteriales</taxon>
        <taxon>Weeksellaceae</taxon>
        <taxon>Chryseobacterium group</taxon>
        <taxon>Chryseobacterium</taxon>
    </lineage>
</organism>